<evidence type="ECO:0000259" key="2">
    <source>
        <dbReference type="Pfam" id="PF01882"/>
    </source>
</evidence>
<proteinExistence type="predicted"/>
<dbReference type="PANTHER" id="PTHR34351">
    <property type="entry name" value="SLR1927 PROTEIN-RELATED"/>
    <property type="match status" value="1"/>
</dbReference>
<dbReference type="Pfam" id="PF01882">
    <property type="entry name" value="DUF58"/>
    <property type="match status" value="1"/>
</dbReference>
<protein>
    <submittedName>
        <fullName evidence="3">DUF58 domain-containing protein</fullName>
    </submittedName>
</protein>
<name>A0A934VD92_9BACT</name>
<keyword evidence="4" id="KW-1185">Reference proteome</keyword>
<keyword evidence="1" id="KW-0812">Transmembrane</keyword>
<dbReference type="Proteomes" id="UP000600139">
    <property type="component" value="Unassembled WGS sequence"/>
</dbReference>
<sequence>MDRWLYHVYFHGSGIYHFLLRRCRPAGITLLIVLVLATCLGLGKQASSTYQLFSLSLGMVMIGVPWAMSRRARVEAKREMPRFATAGEPLRYTVRVWHHSPRRLSRAWLADTPPDPRPGLADFTVLREPGEEERNLFDRTLPYYRWQWLYLGNRLFSGGFSKDDVSLEHGQHASVTMELTPLRRGVIRFNDLRVLLPDPFGLFQRCRRVKAPTATLTVLPRRFPLPPIELPGGAAFKISGEANTNTIGTSGEFVGLRDYRPGDPLRQIHWKSWARTGRPIVKELEDTFYPRYGLIVDTLSTDRTDQQFEEVISVAASFAAAIDTNESLLDLMFIKNEAHLVTAGRGVERAEKLLEVLAGVSPEREDNYEDLAKLVLRHRDDLTSCLVIFNGWDQARSEFLNKLTRGGIVCAPIVIGRGANPGQAPGHWLESGQIMRDLKRLPVRLNTQF</sequence>
<feature type="transmembrane region" description="Helical" evidence="1">
    <location>
        <begin position="26"/>
        <end position="43"/>
    </location>
</feature>
<feature type="domain" description="DUF58" evidence="2">
    <location>
        <begin position="256"/>
        <end position="366"/>
    </location>
</feature>
<reference evidence="3" key="1">
    <citation type="submission" date="2021-01" db="EMBL/GenBank/DDBJ databases">
        <title>Modified the classification status of verrucomicrobia.</title>
        <authorList>
            <person name="Feng X."/>
        </authorList>
    </citation>
    <scope>NUCLEOTIDE SEQUENCE</scope>
    <source>
        <strain evidence="3">JCM 18052</strain>
    </source>
</reference>
<keyword evidence="1" id="KW-0472">Membrane</keyword>
<comment type="caution">
    <text evidence="3">The sequence shown here is derived from an EMBL/GenBank/DDBJ whole genome shotgun (WGS) entry which is preliminary data.</text>
</comment>
<feature type="transmembrane region" description="Helical" evidence="1">
    <location>
        <begin position="49"/>
        <end position="68"/>
    </location>
</feature>
<organism evidence="3 4">
    <name type="scientific">Luteolibacter yonseiensis</name>
    <dbReference type="NCBI Taxonomy" id="1144680"/>
    <lineage>
        <taxon>Bacteria</taxon>
        <taxon>Pseudomonadati</taxon>
        <taxon>Verrucomicrobiota</taxon>
        <taxon>Verrucomicrobiia</taxon>
        <taxon>Verrucomicrobiales</taxon>
        <taxon>Verrucomicrobiaceae</taxon>
        <taxon>Luteolibacter</taxon>
    </lineage>
</organism>
<dbReference type="AlphaFoldDB" id="A0A934VD92"/>
<evidence type="ECO:0000256" key="1">
    <source>
        <dbReference type="SAM" id="Phobius"/>
    </source>
</evidence>
<evidence type="ECO:0000313" key="4">
    <source>
        <dbReference type="Proteomes" id="UP000600139"/>
    </source>
</evidence>
<gene>
    <name evidence="3" type="ORF">JIN84_19975</name>
</gene>
<dbReference type="EMBL" id="JAENIK010000012">
    <property type="protein sequence ID" value="MBK1817910.1"/>
    <property type="molecule type" value="Genomic_DNA"/>
</dbReference>
<dbReference type="InterPro" id="IPR002881">
    <property type="entry name" value="DUF58"/>
</dbReference>
<keyword evidence="1" id="KW-1133">Transmembrane helix</keyword>
<accession>A0A934VD92</accession>
<evidence type="ECO:0000313" key="3">
    <source>
        <dbReference type="EMBL" id="MBK1817910.1"/>
    </source>
</evidence>